<proteinExistence type="predicted"/>
<evidence type="ECO:0000256" key="7">
    <source>
        <dbReference type="ARBA" id="ARBA00023170"/>
    </source>
</evidence>
<organism evidence="10 11">
    <name type="scientific">Knipowitschia caucasica</name>
    <name type="common">Caucasian dwarf goby</name>
    <name type="synonym">Pomatoschistus caucasicus</name>
    <dbReference type="NCBI Taxonomy" id="637954"/>
    <lineage>
        <taxon>Eukaryota</taxon>
        <taxon>Metazoa</taxon>
        <taxon>Chordata</taxon>
        <taxon>Craniata</taxon>
        <taxon>Vertebrata</taxon>
        <taxon>Euteleostomi</taxon>
        <taxon>Actinopterygii</taxon>
        <taxon>Neopterygii</taxon>
        <taxon>Teleostei</taxon>
        <taxon>Neoteleostei</taxon>
        <taxon>Acanthomorphata</taxon>
        <taxon>Gobiaria</taxon>
        <taxon>Gobiiformes</taxon>
        <taxon>Gobioidei</taxon>
        <taxon>Gobiidae</taxon>
        <taxon>Gobiinae</taxon>
        <taxon>Knipowitschia</taxon>
    </lineage>
</organism>
<evidence type="ECO:0000256" key="1">
    <source>
        <dbReference type="ARBA" id="ARBA00004167"/>
    </source>
</evidence>
<dbReference type="InterPro" id="IPR013783">
    <property type="entry name" value="Ig-like_fold"/>
</dbReference>
<feature type="transmembrane region" description="Helical" evidence="8">
    <location>
        <begin position="258"/>
        <end position="277"/>
    </location>
</feature>
<dbReference type="GO" id="GO:0009897">
    <property type="term" value="C:external side of plasma membrane"/>
    <property type="evidence" value="ECO:0007669"/>
    <property type="project" value="TreeGrafter"/>
</dbReference>
<dbReference type="PANTHER" id="PTHR23037">
    <property type="entry name" value="CYTOKINE RECEPTOR"/>
    <property type="match status" value="1"/>
</dbReference>
<evidence type="ECO:0000256" key="3">
    <source>
        <dbReference type="ARBA" id="ARBA00022729"/>
    </source>
</evidence>
<dbReference type="Proteomes" id="UP001497482">
    <property type="component" value="Chromosome 14"/>
</dbReference>
<evidence type="ECO:0000256" key="5">
    <source>
        <dbReference type="ARBA" id="ARBA00023136"/>
    </source>
</evidence>
<evidence type="ECO:0000256" key="8">
    <source>
        <dbReference type="SAM" id="Phobius"/>
    </source>
</evidence>
<keyword evidence="11" id="KW-1185">Reference proteome</keyword>
<dbReference type="PANTHER" id="PTHR23037:SF35">
    <property type="entry name" value="FIBRONECTIN TYPE-III DOMAIN-CONTAINING PROTEIN"/>
    <property type="match status" value="1"/>
</dbReference>
<keyword evidence="3 9" id="KW-0732">Signal</keyword>
<evidence type="ECO:0000256" key="6">
    <source>
        <dbReference type="ARBA" id="ARBA00023157"/>
    </source>
</evidence>
<keyword evidence="4 8" id="KW-1133">Transmembrane helix</keyword>
<keyword evidence="5 8" id="KW-0472">Membrane</keyword>
<protein>
    <recommendedName>
        <fullName evidence="12">Fibronectin type-III domain-containing protein</fullName>
    </recommendedName>
</protein>
<dbReference type="GO" id="GO:0004896">
    <property type="term" value="F:cytokine receptor activity"/>
    <property type="evidence" value="ECO:0007669"/>
    <property type="project" value="TreeGrafter"/>
</dbReference>
<evidence type="ECO:0000313" key="10">
    <source>
        <dbReference type="EMBL" id="CAL1580066.1"/>
    </source>
</evidence>
<keyword evidence="6" id="KW-1015">Disulfide bond</keyword>
<keyword evidence="7" id="KW-0675">Receptor</keyword>
<dbReference type="InterPro" id="IPR036116">
    <property type="entry name" value="FN3_sf"/>
</dbReference>
<evidence type="ECO:0000256" key="2">
    <source>
        <dbReference type="ARBA" id="ARBA00022692"/>
    </source>
</evidence>
<accession>A0AAV2JQV9</accession>
<gene>
    <name evidence="10" type="ORF">KC01_LOCUS10985</name>
</gene>
<feature type="chain" id="PRO_5043842001" description="Fibronectin type-III domain-containing protein" evidence="9">
    <location>
        <begin position="37"/>
        <end position="331"/>
    </location>
</feature>
<keyword evidence="2 8" id="KW-0812">Transmembrane</keyword>
<dbReference type="EMBL" id="OZ035836">
    <property type="protein sequence ID" value="CAL1580066.1"/>
    <property type="molecule type" value="Genomic_DNA"/>
</dbReference>
<comment type="subcellular location">
    <subcellularLocation>
        <location evidence="1">Membrane</location>
        <topology evidence="1">Single-pass membrane protein</topology>
    </subcellularLocation>
</comment>
<dbReference type="SUPFAM" id="SSF49265">
    <property type="entry name" value="Fibronectin type III"/>
    <property type="match status" value="1"/>
</dbReference>
<evidence type="ECO:0000256" key="9">
    <source>
        <dbReference type="SAM" id="SignalP"/>
    </source>
</evidence>
<evidence type="ECO:0008006" key="12">
    <source>
        <dbReference type="Google" id="ProtNLM"/>
    </source>
</evidence>
<dbReference type="AlphaFoldDB" id="A0AAV2JQV9"/>
<feature type="signal peptide" evidence="9">
    <location>
        <begin position="1"/>
        <end position="36"/>
    </location>
</feature>
<reference evidence="10 11" key="1">
    <citation type="submission" date="2024-04" db="EMBL/GenBank/DDBJ databases">
        <authorList>
            <person name="Waldvogel A.-M."/>
            <person name="Schoenle A."/>
        </authorList>
    </citation>
    <scope>NUCLEOTIDE SEQUENCE [LARGE SCALE GENOMIC DNA]</scope>
</reference>
<name>A0AAV2JQV9_KNICA</name>
<dbReference type="Gene3D" id="2.60.40.10">
    <property type="entry name" value="Immunoglobulins"/>
    <property type="match status" value="1"/>
</dbReference>
<sequence length="331" mass="37684">MSSLGSDRRQSFKKVGMMASDFLVLIFLLMFECTNTDSCGDDEFGFSDLLQLSSSANTSLIEIDEKNFTCLFYPTHEIKCSWSFQFLGMEAKVITNISICNGTNPVQTQEYETSNGSHYDVIEKNITHVILHFDIVMHGQWAVYYYKYHYEDLEVLPPPSNIQGFFKDNNLIVNWSLPCQNDCRVDHLEYELLIKDQGTPKHMSGKLSYTERNVDCTQSFTVSLRTRISEAYRGSYHWSDWSQPITIKAKQSTYQPTAAVVVAASLGLLLALLLVVCQSFRLSKHLFPPIPSPPSKYLESLQINEQFVSPAVNPEEEITIVTTKNEKTQSM</sequence>
<evidence type="ECO:0000313" key="11">
    <source>
        <dbReference type="Proteomes" id="UP001497482"/>
    </source>
</evidence>
<evidence type="ECO:0000256" key="4">
    <source>
        <dbReference type="ARBA" id="ARBA00022989"/>
    </source>
</evidence>